<sequence>MSDYPTISYYNYQSTTLSNTLSTFDSSCPSICSSCPNLQYLNRKISHKKNYESSQQKNSVFNGIKYEKFYQNNHNNKPIINDNKKSNFFEKTCYNESYKKPGTFVQTILVKNNHKATIINNKNGKNKWHINGNELSRVVYPKPNNKTFFYSSKCHINRKLF</sequence>
<proteinExistence type="predicted"/>
<keyword evidence="1" id="KW-1185">Reference proteome</keyword>
<reference evidence="2" key="2">
    <citation type="submission" date="2015-08" db="UniProtKB">
        <authorList>
            <consortium name="WormBaseParasite"/>
        </authorList>
    </citation>
    <scope>IDENTIFICATION</scope>
</reference>
<evidence type="ECO:0000313" key="1">
    <source>
        <dbReference type="Proteomes" id="UP000035680"/>
    </source>
</evidence>
<accession>A0A0K0FY62</accession>
<evidence type="ECO:0000313" key="2">
    <source>
        <dbReference type="WBParaSite" id="SVE_1738800.1"/>
    </source>
</evidence>
<protein>
    <submittedName>
        <fullName evidence="2">Uncharacterized protein</fullName>
    </submittedName>
</protein>
<dbReference type="AlphaFoldDB" id="A0A0K0FY62"/>
<reference evidence="1" key="1">
    <citation type="submission" date="2014-07" db="EMBL/GenBank/DDBJ databases">
        <authorList>
            <person name="Martin A.A"/>
            <person name="De Silva N."/>
        </authorList>
    </citation>
    <scope>NUCLEOTIDE SEQUENCE</scope>
</reference>
<organism evidence="1 2">
    <name type="scientific">Strongyloides venezuelensis</name>
    <name type="common">Threadworm</name>
    <dbReference type="NCBI Taxonomy" id="75913"/>
    <lineage>
        <taxon>Eukaryota</taxon>
        <taxon>Metazoa</taxon>
        <taxon>Ecdysozoa</taxon>
        <taxon>Nematoda</taxon>
        <taxon>Chromadorea</taxon>
        <taxon>Rhabditida</taxon>
        <taxon>Tylenchina</taxon>
        <taxon>Panagrolaimomorpha</taxon>
        <taxon>Strongyloidoidea</taxon>
        <taxon>Strongyloididae</taxon>
        <taxon>Strongyloides</taxon>
    </lineage>
</organism>
<dbReference type="Proteomes" id="UP000035680">
    <property type="component" value="Unassembled WGS sequence"/>
</dbReference>
<dbReference type="WBParaSite" id="SVE_1738800.1">
    <property type="protein sequence ID" value="SVE_1738800.1"/>
    <property type="gene ID" value="SVE_1738800"/>
</dbReference>
<name>A0A0K0FY62_STRVS</name>